<evidence type="ECO:0000313" key="11">
    <source>
        <dbReference type="EMBL" id="KAL0277670.1"/>
    </source>
</evidence>
<evidence type="ECO:0000256" key="1">
    <source>
        <dbReference type="ARBA" id="ARBA00022664"/>
    </source>
</evidence>
<protein>
    <recommendedName>
        <fullName evidence="8">tRNA-dihydrouridine(47) synthase [NAD(P)(+)]</fullName>
        <ecNumber evidence="8">1.3.1.-</ecNumber>
    </recommendedName>
    <alternativeName>
        <fullName evidence="8">tRNA-dihydrouridine synthase 3</fullName>
    </alternativeName>
</protein>
<dbReference type="GO" id="GO:0050660">
    <property type="term" value="F:flavin adenine dinucleotide binding"/>
    <property type="evidence" value="ECO:0007669"/>
    <property type="project" value="UniProtKB-UniRule"/>
</dbReference>
<feature type="domain" description="C3H1-type" evidence="10">
    <location>
        <begin position="125"/>
        <end position="150"/>
    </location>
</feature>
<feature type="compositionally biased region" description="Basic and acidic residues" evidence="9">
    <location>
        <begin position="22"/>
        <end position="35"/>
    </location>
</feature>
<dbReference type="AlphaFoldDB" id="A0AAW2I5M4"/>
<proteinExistence type="inferred from homology"/>
<evidence type="ECO:0000256" key="2">
    <source>
        <dbReference type="ARBA" id="ARBA00045365"/>
    </source>
</evidence>
<evidence type="ECO:0000256" key="3">
    <source>
        <dbReference type="ARBA" id="ARBA00048266"/>
    </source>
</evidence>
<keyword evidence="7 8" id="KW-0863">Zinc-finger</keyword>
<comment type="catalytic activity">
    <reaction evidence="6">
        <text>5,6-dihydrouridine(47) in tRNA + NADP(+) = uridine(47) in tRNA + NADPH + H(+)</text>
        <dbReference type="Rhea" id="RHEA:53360"/>
        <dbReference type="Rhea" id="RHEA-COMP:13539"/>
        <dbReference type="Rhea" id="RHEA-COMP:13540"/>
        <dbReference type="ChEBI" id="CHEBI:15378"/>
        <dbReference type="ChEBI" id="CHEBI:57783"/>
        <dbReference type="ChEBI" id="CHEBI:58349"/>
        <dbReference type="ChEBI" id="CHEBI:65315"/>
        <dbReference type="ChEBI" id="CHEBI:74443"/>
        <dbReference type="EC" id="1.3.1.89"/>
    </reaction>
    <physiologicalReaction direction="right-to-left" evidence="6">
        <dbReference type="Rhea" id="RHEA:53362"/>
    </physiologicalReaction>
</comment>
<comment type="similarity">
    <text evidence="8">Belongs to the dus family. Dus3 subfamily.</text>
</comment>
<keyword evidence="7 8" id="KW-0862">Zinc</keyword>
<keyword evidence="7 8" id="KW-0479">Metal-binding</keyword>
<dbReference type="Pfam" id="PF01207">
    <property type="entry name" value="Dus"/>
    <property type="match status" value="1"/>
</dbReference>
<dbReference type="InterPro" id="IPR035587">
    <property type="entry name" value="DUS-like_FMN-bd"/>
</dbReference>
<dbReference type="GO" id="GO:0006397">
    <property type="term" value="P:mRNA processing"/>
    <property type="evidence" value="ECO:0007669"/>
    <property type="project" value="UniProtKB-KW"/>
</dbReference>
<name>A0AAW2I5M4_9NEOP</name>
<comment type="catalytic activity">
    <reaction evidence="3">
        <text>5,6-dihydrouridine(47) in tRNA + NAD(+) = uridine(47) in tRNA + NADH + H(+)</text>
        <dbReference type="Rhea" id="RHEA:53364"/>
        <dbReference type="Rhea" id="RHEA-COMP:13539"/>
        <dbReference type="Rhea" id="RHEA-COMP:13540"/>
        <dbReference type="ChEBI" id="CHEBI:15378"/>
        <dbReference type="ChEBI" id="CHEBI:57540"/>
        <dbReference type="ChEBI" id="CHEBI:57945"/>
        <dbReference type="ChEBI" id="CHEBI:65315"/>
        <dbReference type="ChEBI" id="CHEBI:74443"/>
        <dbReference type="EC" id="1.3.1.89"/>
    </reaction>
    <physiologicalReaction direction="right-to-left" evidence="3">
        <dbReference type="Rhea" id="RHEA:53366"/>
    </physiologicalReaction>
</comment>
<comment type="catalytic activity">
    <reaction evidence="4">
        <text>a 5,6-dihydrouridine in mRNA + NAD(+) = a uridine in mRNA + NADH + H(+)</text>
        <dbReference type="Rhea" id="RHEA:69851"/>
        <dbReference type="Rhea" id="RHEA-COMP:14658"/>
        <dbReference type="Rhea" id="RHEA-COMP:17789"/>
        <dbReference type="ChEBI" id="CHEBI:15378"/>
        <dbReference type="ChEBI" id="CHEBI:57540"/>
        <dbReference type="ChEBI" id="CHEBI:57945"/>
        <dbReference type="ChEBI" id="CHEBI:65315"/>
        <dbReference type="ChEBI" id="CHEBI:74443"/>
    </reaction>
    <physiologicalReaction direction="right-to-left" evidence="4">
        <dbReference type="Rhea" id="RHEA:69853"/>
    </physiologicalReaction>
</comment>
<evidence type="ECO:0000256" key="7">
    <source>
        <dbReference type="PROSITE-ProRule" id="PRU00723"/>
    </source>
</evidence>
<dbReference type="InterPro" id="IPR013785">
    <property type="entry name" value="Aldolase_TIM"/>
</dbReference>
<accession>A0AAW2I5M4</accession>
<keyword evidence="8" id="KW-0285">Flavoprotein</keyword>
<dbReference type="PANTHER" id="PTHR45846">
    <property type="entry name" value="TRNA-DIHYDROURIDINE(47) SYNTHASE [NAD(P)(+)]-LIKE"/>
    <property type="match status" value="1"/>
</dbReference>
<dbReference type="GO" id="GO:0008270">
    <property type="term" value="F:zinc ion binding"/>
    <property type="evidence" value="ECO:0007669"/>
    <property type="project" value="UniProtKB-KW"/>
</dbReference>
<dbReference type="Gene3D" id="3.20.20.70">
    <property type="entry name" value="Aldolase class I"/>
    <property type="match status" value="1"/>
</dbReference>
<keyword evidence="8" id="KW-0560">Oxidoreductase</keyword>
<evidence type="ECO:0000259" key="10">
    <source>
        <dbReference type="PROSITE" id="PS50103"/>
    </source>
</evidence>
<dbReference type="PROSITE" id="PS50103">
    <property type="entry name" value="ZF_C3H1"/>
    <property type="match status" value="1"/>
</dbReference>
<evidence type="ECO:0000256" key="8">
    <source>
        <dbReference type="RuleBase" id="RU291113"/>
    </source>
</evidence>
<dbReference type="Pfam" id="PF25585">
    <property type="entry name" value="zf-CCCH_DUS3L"/>
    <property type="match status" value="1"/>
</dbReference>
<dbReference type="InterPro" id="IPR000571">
    <property type="entry name" value="Znf_CCCH"/>
</dbReference>
<evidence type="ECO:0000256" key="9">
    <source>
        <dbReference type="SAM" id="MobiDB-lite"/>
    </source>
</evidence>
<evidence type="ECO:0000256" key="5">
    <source>
        <dbReference type="ARBA" id="ARBA00049447"/>
    </source>
</evidence>
<dbReference type="EMBL" id="JARGDH010000002">
    <property type="protein sequence ID" value="KAL0277670.1"/>
    <property type="molecule type" value="Genomic_DNA"/>
</dbReference>
<dbReference type="SUPFAM" id="SSF51395">
    <property type="entry name" value="FMN-linked oxidoreductases"/>
    <property type="match status" value="1"/>
</dbReference>
<comment type="function">
    <text evidence="2">Catalyzes the synthesis of dihydrouridine, a modified base, in various RNAs, such as tRNAs, mRNAs and some long non-coding RNAs (lncRNAs). Mainly modifies the uridine in position 47 (U47) in the D-loop of most cytoplasmic tRNAs. Also able to mediate the formation of dihydrouridine in some mRNAs, thereby regulating their translation.</text>
</comment>
<comment type="caution">
    <text evidence="11">The sequence shown here is derived from an EMBL/GenBank/DDBJ whole genome shotgun (WGS) entry which is preliminary data.</text>
</comment>
<reference evidence="11" key="1">
    <citation type="journal article" date="2024" name="Gigascience">
        <title>Chromosome-level genome of the poultry shaft louse Menopon gallinae provides insight into the host-switching and adaptive evolution of parasitic lice.</title>
        <authorList>
            <person name="Xu Y."/>
            <person name="Ma L."/>
            <person name="Liu S."/>
            <person name="Liang Y."/>
            <person name="Liu Q."/>
            <person name="He Z."/>
            <person name="Tian L."/>
            <person name="Duan Y."/>
            <person name="Cai W."/>
            <person name="Li H."/>
            <person name="Song F."/>
        </authorList>
    </citation>
    <scope>NUCLEOTIDE SEQUENCE</scope>
    <source>
        <strain evidence="11">Cailab_2023a</strain>
    </source>
</reference>
<evidence type="ECO:0000256" key="4">
    <source>
        <dbReference type="ARBA" id="ARBA00048342"/>
    </source>
</evidence>
<sequence>MANSKKSEVNIVAIKPQYIFKEETNAETSTEKTESQSEDGECPDKKARIETSAGADDFKKNKNWKYSKNPRFKNRDRASGYENICKTLIDVPVNAPMPVCESLRCRYLHDINKFLQSKPPDIGEECHVFNLKGHCPRGISCRFGSKHITENGRNIVNEETREHYEKNVPKTLSFYTREIDVKLKMRMYDFKKSEEILDILPKAKPPPLITPFGPFSPPTWGTSEIDFTEDIDVPIPPQTDVIPPLIEEAVGPCPDEDQFQLHLAEKKKISWKDKLYLMSMANFGNLPFRRICKEYGADVTCSEMVIATSILESQPFEWLLTKRHETEDIFGVQLFGNNPFSMTRCAQLLEEKTNIDFIDINVGSPGEMMMRPRGTNQIRREKAVETIVRCISRVTSLPVTVLTRLGDYADEKVSSKFLQNYKSCQVSLVTVHGRNRETKQVNWEYNNDLAKKLSPVEVFGLSDIFSYSDYVQIKEQYPDVAGALIGRGALVKPWIFGEIKEQRDWDISSSERFEVLKRFVNYGLEHWGSDTKGVELTRKFLLEWLSFLCRYIPVGLLEQPPQKINDRSPKYVGRDDLETLLGSQNPADWVKISEMLLGPYPENYQFSPRVKSNMWPIET</sequence>
<gene>
    <name evidence="11" type="ORF">PYX00_004882</name>
</gene>
<keyword evidence="1" id="KW-0507">mRNA processing</keyword>
<keyword evidence="8" id="KW-0819">tRNA processing</keyword>
<keyword evidence="8" id="KW-0288">FMN</keyword>
<organism evidence="11">
    <name type="scientific">Menopon gallinae</name>
    <name type="common">poultry shaft louse</name>
    <dbReference type="NCBI Taxonomy" id="328185"/>
    <lineage>
        <taxon>Eukaryota</taxon>
        <taxon>Metazoa</taxon>
        <taxon>Ecdysozoa</taxon>
        <taxon>Arthropoda</taxon>
        <taxon>Hexapoda</taxon>
        <taxon>Insecta</taxon>
        <taxon>Pterygota</taxon>
        <taxon>Neoptera</taxon>
        <taxon>Paraneoptera</taxon>
        <taxon>Psocodea</taxon>
        <taxon>Troctomorpha</taxon>
        <taxon>Phthiraptera</taxon>
        <taxon>Amblycera</taxon>
        <taxon>Menoponidae</taxon>
        <taxon>Menopon</taxon>
    </lineage>
</organism>
<dbReference type="EC" id="1.3.1.-" evidence="8"/>
<dbReference type="PANTHER" id="PTHR45846:SF1">
    <property type="entry name" value="TRNA-DIHYDROURIDINE(47) SYNTHASE [NAD(P)(+)]-LIKE"/>
    <property type="match status" value="1"/>
</dbReference>
<evidence type="ECO:0000256" key="6">
    <source>
        <dbReference type="ARBA" id="ARBA00049513"/>
    </source>
</evidence>
<feature type="zinc finger region" description="C3H1-type" evidence="7">
    <location>
        <begin position="125"/>
        <end position="150"/>
    </location>
</feature>
<dbReference type="GO" id="GO:0003723">
    <property type="term" value="F:RNA binding"/>
    <property type="evidence" value="ECO:0007669"/>
    <property type="project" value="TreeGrafter"/>
</dbReference>
<dbReference type="CDD" id="cd02801">
    <property type="entry name" value="DUS_like_FMN"/>
    <property type="match status" value="1"/>
</dbReference>
<dbReference type="GO" id="GO:0102265">
    <property type="term" value="F:tRNA-dihydrouridine47 synthase activity"/>
    <property type="evidence" value="ECO:0007669"/>
    <property type="project" value="UniProtKB-EC"/>
</dbReference>
<comment type="cofactor">
    <cofactor evidence="8">
        <name>FMN</name>
        <dbReference type="ChEBI" id="CHEBI:58210"/>
    </cofactor>
</comment>
<comment type="catalytic activity">
    <reaction evidence="5">
        <text>a 5,6-dihydrouridine in mRNA + NADP(+) = a uridine in mRNA + NADPH + H(+)</text>
        <dbReference type="Rhea" id="RHEA:69855"/>
        <dbReference type="Rhea" id="RHEA-COMP:14658"/>
        <dbReference type="Rhea" id="RHEA-COMP:17789"/>
        <dbReference type="ChEBI" id="CHEBI:15378"/>
        <dbReference type="ChEBI" id="CHEBI:57783"/>
        <dbReference type="ChEBI" id="CHEBI:58349"/>
        <dbReference type="ChEBI" id="CHEBI:65315"/>
        <dbReference type="ChEBI" id="CHEBI:74443"/>
    </reaction>
    <physiologicalReaction direction="right-to-left" evidence="5">
        <dbReference type="Rhea" id="RHEA:69857"/>
    </physiologicalReaction>
</comment>
<feature type="region of interest" description="Disordered" evidence="9">
    <location>
        <begin position="22"/>
        <end position="54"/>
    </location>
</feature>